<feature type="region of interest" description="Disordered" evidence="1">
    <location>
        <begin position="72"/>
        <end position="104"/>
    </location>
</feature>
<keyword evidence="3" id="KW-1185">Reference proteome</keyword>
<evidence type="ECO:0000256" key="1">
    <source>
        <dbReference type="SAM" id="MobiDB-lite"/>
    </source>
</evidence>
<name>A0AAE1LB55_9NEOP</name>
<reference evidence="2" key="1">
    <citation type="submission" date="2021-07" db="EMBL/GenBank/DDBJ databases">
        <authorList>
            <person name="Catto M.A."/>
            <person name="Jacobson A."/>
            <person name="Kennedy G."/>
            <person name="Labadie P."/>
            <person name="Hunt B.G."/>
            <person name="Srinivasan R."/>
        </authorList>
    </citation>
    <scope>NUCLEOTIDE SEQUENCE</scope>
    <source>
        <strain evidence="2">PL_HMW_Pooled</strain>
        <tissue evidence="2">Head</tissue>
    </source>
</reference>
<dbReference type="Proteomes" id="UP001219518">
    <property type="component" value="Unassembled WGS sequence"/>
</dbReference>
<dbReference type="AlphaFoldDB" id="A0AAE1LB55"/>
<accession>A0AAE1LB55</accession>
<comment type="caution">
    <text evidence="2">The sequence shown here is derived from an EMBL/GenBank/DDBJ whole genome shotgun (WGS) entry which is preliminary data.</text>
</comment>
<gene>
    <name evidence="2" type="ORF">KUF71_021353</name>
</gene>
<sequence>MEINQAPDMEFIGEGLSSPSAAEFQVSQVVVNERTSPRLLKNKINPVQNMERIDEGLKSPSAAEFQIFKVGGRDHTSPRRPIKSKINPGPEMEPIDEGLESPSDSEFQVSQVVGRELTSPSTRLIINKINPAPDMEPIRVTPGSVNYELDQSTQTEADSDRANNNKIFSSSSHLSQLYEQNEKILRLLNDALVNQRRMLSYIVPESEQTKKDYQDLPQLPLTCEEDFDNFEDYLDLKSQKKLVVKYFISLFKQGMDEGKFVTKILSSIISNQLARAISWEGTEGTKIRFNASKINNAIRLAVLSLFDSSDLSRSEFKIQRWFNTSAKRT</sequence>
<protein>
    <submittedName>
        <fullName evidence="2">ATP synthase gamma chain</fullName>
    </submittedName>
</protein>
<dbReference type="EMBL" id="JAHWGI010000284">
    <property type="protein sequence ID" value="KAK3911692.1"/>
    <property type="molecule type" value="Genomic_DNA"/>
</dbReference>
<proteinExistence type="predicted"/>
<reference evidence="2" key="2">
    <citation type="journal article" date="2023" name="BMC Genomics">
        <title>Pest status, molecular evolution, and epigenetic factors derived from the genome assembly of Frankliniella fusca, a thysanopteran phytovirus vector.</title>
        <authorList>
            <person name="Catto M.A."/>
            <person name="Labadie P.E."/>
            <person name="Jacobson A.L."/>
            <person name="Kennedy G.G."/>
            <person name="Srinivasan R."/>
            <person name="Hunt B.G."/>
        </authorList>
    </citation>
    <scope>NUCLEOTIDE SEQUENCE</scope>
    <source>
        <strain evidence="2">PL_HMW_Pooled</strain>
    </source>
</reference>
<evidence type="ECO:0000313" key="2">
    <source>
        <dbReference type="EMBL" id="KAK3911692.1"/>
    </source>
</evidence>
<evidence type="ECO:0000313" key="3">
    <source>
        <dbReference type="Proteomes" id="UP001219518"/>
    </source>
</evidence>
<organism evidence="2 3">
    <name type="scientific">Frankliniella fusca</name>
    <dbReference type="NCBI Taxonomy" id="407009"/>
    <lineage>
        <taxon>Eukaryota</taxon>
        <taxon>Metazoa</taxon>
        <taxon>Ecdysozoa</taxon>
        <taxon>Arthropoda</taxon>
        <taxon>Hexapoda</taxon>
        <taxon>Insecta</taxon>
        <taxon>Pterygota</taxon>
        <taxon>Neoptera</taxon>
        <taxon>Paraneoptera</taxon>
        <taxon>Thysanoptera</taxon>
        <taxon>Terebrantia</taxon>
        <taxon>Thripoidea</taxon>
        <taxon>Thripidae</taxon>
        <taxon>Frankliniella</taxon>
    </lineage>
</organism>